<proteinExistence type="predicted"/>
<organism evidence="1">
    <name type="scientific">Bacillus mycoides</name>
    <dbReference type="NCBI Taxonomy" id="1405"/>
    <lineage>
        <taxon>Bacteria</taxon>
        <taxon>Bacillati</taxon>
        <taxon>Bacillota</taxon>
        <taxon>Bacilli</taxon>
        <taxon>Bacillales</taxon>
        <taxon>Bacillaceae</taxon>
        <taxon>Bacillus</taxon>
        <taxon>Bacillus cereus group</taxon>
    </lineage>
</organism>
<sequence>MEKYNDTLIKFNSKKDNHIFEETFKKSILTFIKADKFKFVDFFIS</sequence>
<evidence type="ECO:0000313" key="1">
    <source>
        <dbReference type="EMBL" id="EEL70418.1"/>
    </source>
</evidence>
<dbReference type="HOGENOM" id="CLU_3304505_0_0_9"/>
<name>C2XVC4_BACMY</name>
<gene>
    <name evidence="1" type="ORF">bcere0026_26480</name>
</gene>
<reference evidence="1" key="1">
    <citation type="journal article" date="2012" name="Genome Res.">
        <title>Genomic characterization of the Bacillus cereus sensu lato species: Backdrop to the evolution of Bacillus anthracis.</title>
        <authorList>
            <person name="Zwick M.E."/>
            <person name="Joseph S.J."/>
            <person name="Didelot X."/>
            <person name="Chen P.E."/>
            <person name="Bishop-Lilly K.A."/>
            <person name="Stewart A.C."/>
            <person name="Willner K."/>
            <person name="Nolan N."/>
            <person name="Lentz S."/>
            <person name="Thomason M.K."/>
            <person name="Sozhamannan S."/>
            <person name="Mateczun A.J."/>
            <person name="Du L."/>
            <person name="Read T.D."/>
        </authorList>
    </citation>
    <scope>NUCLEOTIDE SEQUENCE [LARGE SCALE GENOMIC DNA]</scope>
    <source>
        <strain evidence="1">AH603</strain>
    </source>
</reference>
<comment type="caution">
    <text evidence="1">The sequence shown here is derived from an EMBL/GenBank/DDBJ whole genome shotgun (WGS) entry which is preliminary data.</text>
</comment>
<dbReference type="AlphaFoldDB" id="C2XVC4"/>
<dbReference type="Proteomes" id="UP000001753">
    <property type="component" value="Chromosome"/>
</dbReference>
<accession>C2XVC4</accession>
<protein>
    <submittedName>
        <fullName evidence="1">Uncharacterized protein</fullName>
    </submittedName>
</protein>
<dbReference type="EMBL" id="ACMP01000077">
    <property type="protein sequence ID" value="EEL70418.1"/>
    <property type="molecule type" value="Genomic_DNA"/>
</dbReference>